<dbReference type="Pfam" id="PF08592">
    <property type="entry name" value="Anthrone_oxy"/>
    <property type="match status" value="1"/>
</dbReference>
<reference evidence="2" key="1">
    <citation type="journal article" date="2020" name="Fungal Divers.">
        <title>Resolving the Mortierellaceae phylogeny through synthesis of multi-gene phylogenetics and phylogenomics.</title>
        <authorList>
            <person name="Vandepol N."/>
            <person name="Liber J."/>
            <person name="Desiro A."/>
            <person name="Na H."/>
            <person name="Kennedy M."/>
            <person name="Barry K."/>
            <person name="Grigoriev I.V."/>
            <person name="Miller A.N."/>
            <person name="O'Donnell K."/>
            <person name="Stajich J.E."/>
            <person name="Bonito G."/>
        </authorList>
    </citation>
    <scope>NUCLEOTIDE SEQUENCE</scope>
    <source>
        <strain evidence="2">KOD1015</strain>
    </source>
</reference>
<feature type="transmembrane region" description="Helical" evidence="1">
    <location>
        <begin position="129"/>
        <end position="152"/>
    </location>
</feature>
<keyword evidence="1" id="KW-0812">Transmembrane</keyword>
<dbReference type="Proteomes" id="UP000780801">
    <property type="component" value="Unassembled WGS sequence"/>
</dbReference>
<dbReference type="AlphaFoldDB" id="A0A9P6FXJ0"/>
<feature type="transmembrane region" description="Helical" evidence="1">
    <location>
        <begin position="37"/>
        <end position="55"/>
    </location>
</feature>
<dbReference type="EMBL" id="JAABOA010000723">
    <property type="protein sequence ID" value="KAF9583364.1"/>
    <property type="molecule type" value="Genomic_DNA"/>
</dbReference>
<feature type="transmembrane region" description="Helical" evidence="1">
    <location>
        <begin position="61"/>
        <end position="81"/>
    </location>
</feature>
<evidence type="ECO:0000313" key="2">
    <source>
        <dbReference type="EMBL" id="KAF9583364.1"/>
    </source>
</evidence>
<sequence>MALEFQFHSFANASNALVAGKLLTVAIWAETLQTSKALQTSMVVASVLGGAALYYKTKNVWFLYGAVDMFLNIPYTLLALGPINKKLLDIRHHNTVNGKSNTMKDNITDDNTVEALLSKWSLLHSGRTLLSYAALFATVYGVISESAIRFIVYK</sequence>
<dbReference type="InterPro" id="IPR013901">
    <property type="entry name" value="Anthrone_oxy"/>
</dbReference>
<comment type="caution">
    <text evidence="2">The sequence shown here is derived from an EMBL/GenBank/DDBJ whole genome shotgun (WGS) entry which is preliminary data.</text>
</comment>
<protein>
    <submittedName>
        <fullName evidence="2">Uncharacterized protein</fullName>
    </submittedName>
</protein>
<dbReference type="OrthoDB" id="5954308at2759"/>
<gene>
    <name evidence="2" type="ORF">BGW38_009662</name>
</gene>
<organism evidence="2 3">
    <name type="scientific">Lunasporangiospora selenospora</name>
    <dbReference type="NCBI Taxonomy" id="979761"/>
    <lineage>
        <taxon>Eukaryota</taxon>
        <taxon>Fungi</taxon>
        <taxon>Fungi incertae sedis</taxon>
        <taxon>Mucoromycota</taxon>
        <taxon>Mortierellomycotina</taxon>
        <taxon>Mortierellomycetes</taxon>
        <taxon>Mortierellales</taxon>
        <taxon>Mortierellaceae</taxon>
        <taxon>Lunasporangiospora</taxon>
    </lineage>
</organism>
<evidence type="ECO:0000256" key="1">
    <source>
        <dbReference type="SAM" id="Phobius"/>
    </source>
</evidence>
<keyword evidence="3" id="KW-1185">Reference proteome</keyword>
<keyword evidence="1" id="KW-1133">Transmembrane helix</keyword>
<keyword evidence="1" id="KW-0472">Membrane</keyword>
<accession>A0A9P6FXJ0</accession>
<proteinExistence type="predicted"/>
<name>A0A9P6FXJ0_9FUNG</name>
<evidence type="ECO:0000313" key="3">
    <source>
        <dbReference type="Proteomes" id="UP000780801"/>
    </source>
</evidence>